<dbReference type="CDD" id="cd00164">
    <property type="entry name" value="S1_like"/>
    <property type="match status" value="1"/>
</dbReference>
<dbReference type="Proteomes" id="UP000250218">
    <property type="component" value="Chromosome"/>
</dbReference>
<dbReference type="Gene3D" id="2.40.50.140">
    <property type="entry name" value="Nucleic acid-binding proteins"/>
    <property type="match status" value="1"/>
</dbReference>
<dbReference type="AlphaFoldDB" id="A0A2Z4NCN9"/>
<keyword evidence="3" id="KW-1185">Reference proteome</keyword>
<evidence type="ECO:0000313" key="3">
    <source>
        <dbReference type="Proteomes" id="UP000250218"/>
    </source>
</evidence>
<dbReference type="PROSITE" id="PS50126">
    <property type="entry name" value="S1"/>
    <property type="match status" value="1"/>
</dbReference>
<name>A0A2Z4NCN9_9BACT</name>
<dbReference type="KEGG" id="mane:DP065_00990"/>
<dbReference type="RefSeq" id="WP_033178728.1">
    <property type="nucleotide sequence ID" value="NZ_CP030140.1"/>
</dbReference>
<evidence type="ECO:0000313" key="2">
    <source>
        <dbReference type="EMBL" id="AWX69331.1"/>
    </source>
</evidence>
<protein>
    <recommendedName>
        <fullName evidence="1">S1 motif domain-containing protein</fullName>
    </recommendedName>
</protein>
<dbReference type="SUPFAM" id="SSF50249">
    <property type="entry name" value="Nucleic acid-binding proteins"/>
    <property type="match status" value="1"/>
</dbReference>
<dbReference type="GO" id="GO:0003676">
    <property type="term" value="F:nucleic acid binding"/>
    <property type="evidence" value="ECO:0007669"/>
    <property type="project" value="InterPro"/>
</dbReference>
<proteinExistence type="predicted"/>
<dbReference type="InterPro" id="IPR012340">
    <property type="entry name" value="NA-bd_OB-fold"/>
</dbReference>
<accession>A0A2Z4NCN9</accession>
<reference evidence="3" key="1">
    <citation type="submission" date="2018-06" db="EMBL/GenBank/DDBJ databases">
        <title>Complete genome sequences of Mycoplasma anatis, M. anseris and M. cloacale type strains.</title>
        <authorList>
            <person name="Grozner D."/>
            <person name="Forro B."/>
            <person name="Sulyok K.M."/>
            <person name="Marton S."/>
            <person name="Kreizinger Z."/>
            <person name="Banyai K."/>
            <person name="Gyuranecz M."/>
        </authorList>
    </citation>
    <scope>NUCLEOTIDE SEQUENCE [LARGE SCALE GENOMIC DNA]</scope>
    <source>
        <strain evidence="3">ATCC 49234</strain>
    </source>
</reference>
<dbReference type="SMART" id="SM00316">
    <property type="entry name" value="S1"/>
    <property type="match status" value="1"/>
</dbReference>
<evidence type="ECO:0000259" key="1">
    <source>
        <dbReference type="PROSITE" id="PS50126"/>
    </source>
</evidence>
<organism evidence="2 3">
    <name type="scientific">[Mycoplasma] anseris</name>
    <dbReference type="NCBI Taxonomy" id="92400"/>
    <lineage>
        <taxon>Bacteria</taxon>
        <taxon>Bacillati</taxon>
        <taxon>Mycoplasmatota</taxon>
        <taxon>Mycoplasmoidales</taxon>
        <taxon>Metamycoplasmataceae</taxon>
        <taxon>Metamycoplasma</taxon>
    </lineage>
</organism>
<dbReference type="InterPro" id="IPR003029">
    <property type="entry name" value="S1_domain"/>
</dbReference>
<gene>
    <name evidence="2" type="ORF">DP065_00990</name>
</gene>
<dbReference type="EMBL" id="CP030140">
    <property type="protein sequence ID" value="AWX69331.1"/>
    <property type="molecule type" value="Genomic_DNA"/>
</dbReference>
<feature type="domain" description="S1 motif" evidence="1">
    <location>
        <begin position="6"/>
        <end position="74"/>
    </location>
</feature>
<sequence>MDLNISKIIKAKVTKVWKNSVILTTKENVKCFLNISEVSDYFISDLKQFFKIGDIKEVIVIDVTNTGEYIVSFKRIHPKELRNPFEFRMDDIDTNFDALLDFTNKGLRYGK</sequence>